<evidence type="ECO:0000313" key="2">
    <source>
        <dbReference type="Proteomes" id="UP000318422"/>
    </source>
</evidence>
<comment type="caution">
    <text evidence="1">The sequence shown here is derived from an EMBL/GenBank/DDBJ whole genome shotgun (WGS) entry which is preliminary data.</text>
</comment>
<evidence type="ECO:0000313" key="1">
    <source>
        <dbReference type="EMBL" id="GEC94304.1"/>
    </source>
</evidence>
<accession>A0A4Y4CS53</accession>
<proteinExistence type="predicted"/>
<dbReference type="RefSeq" id="WP_141349063.1">
    <property type="nucleotide sequence ID" value="NZ_BJNV01000005.1"/>
</dbReference>
<keyword evidence="2" id="KW-1185">Reference proteome</keyword>
<dbReference type="Proteomes" id="UP000318422">
    <property type="component" value="Unassembled WGS sequence"/>
</dbReference>
<name>A0A4Y4CS53_ZOORA</name>
<organism evidence="1 2">
    <name type="scientific">Zoogloea ramigera</name>
    <dbReference type="NCBI Taxonomy" id="350"/>
    <lineage>
        <taxon>Bacteria</taxon>
        <taxon>Pseudomonadati</taxon>
        <taxon>Pseudomonadota</taxon>
        <taxon>Betaproteobacteria</taxon>
        <taxon>Rhodocyclales</taxon>
        <taxon>Zoogloeaceae</taxon>
        <taxon>Zoogloea</taxon>
    </lineage>
</organism>
<evidence type="ECO:0008006" key="3">
    <source>
        <dbReference type="Google" id="ProtNLM"/>
    </source>
</evidence>
<dbReference type="AlphaFoldDB" id="A0A4Y4CS53"/>
<protein>
    <recommendedName>
        <fullName evidence="3">Carboxypeptidase regulatory-like domain-containing protein</fullName>
    </recommendedName>
</protein>
<dbReference type="OrthoDB" id="8478335at2"/>
<reference evidence="1 2" key="1">
    <citation type="submission" date="2019-06" db="EMBL/GenBank/DDBJ databases">
        <title>Whole genome shotgun sequence of Zoogloea ramigera NBRC 15342.</title>
        <authorList>
            <person name="Hosoyama A."/>
            <person name="Uohara A."/>
            <person name="Ohji S."/>
            <person name="Ichikawa N."/>
        </authorList>
    </citation>
    <scope>NUCLEOTIDE SEQUENCE [LARGE SCALE GENOMIC DNA]</scope>
    <source>
        <strain evidence="1 2">NBRC 15342</strain>
    </source>
</reference>
<dbReference type="EMBL" id="BJNV01000005">
    <property type="protein sequence ID" value="GEC94304.1"/>
    <property type="molecule type" value="Genomic_DNA"/>
</dbReference>
<sequence length="289" mass="30210">MLAPADTPLGWAARHSPERVVAVGVLALRIRRYQSDAAPPGLAAIPGLRITTVPNHPDHPERPLWHESTGLYGFLRLSPGELRVEVADPAGRFQAQAVLAQVPDRSAVREALEAGTAPAPGSARPLMIDVALRPALGIALPPGTSAVWGVVTDAGRPVAGALLGIASVFQGAADTITGMSGPDGSYLLVLPFEAIDRSVSPPLRRFERALTVQAPRPALASALARQGFLAGQPADPFTLTPAGRAALFMPRDFQLRDSGGTLHPQVGGQNPLAPVSVGEQVRLDIELLP</sequence>
<gene>
    <name evidence="1" type="ORF">ZRA01_03770</name>
</gene>